<evidence type="ECO:0000256" key="1">
    <source>
        <dbReference type="ARBA" id="ARBA00010617"/>
    </source>
</evidence>
<gene>
    <name evidence="2" type="ORF">VT52_030650</name>
</gene>
<dbReference type="RefSeq" id="WP_046425533.1">
    <property type="nucleotide sequence ID" value="NZ_LBDA02000088.1"/>
</dbReference>
<dbReference type="GO" id="GO:0020037">
    <property type="term" value="F:heme binding"/>
    <property type="evidence" value="ECO:0007669"/>
    <property type="project" value="InterPro"/>
</dbReference>
<dbReference type="AlphaFoldDB" id="A0A1J4PSB6"/>
<accession>A0A1J4PSB6</accession>
<evidence type="ECO:0000313" key="2">
    <source>
        <dbReference type="EMBL" id="OIK23813.1"/>
    </source>
</evidence>
<sequence length="65" mass="7099">MPDGSWAWPLTRYADIRAALSDLVRSPALPLPSLVISLLPGVPYADRDLFQSITAWSTGAWARTS</sequence>
<reference evidence="2" key="1">
    <citation type="submission" date="2016-10" db="EMBL/GenBank/DDBJ databases">
        <title>Genome sequence of Streptomyces malaysiense MUSC 136.</title>
        <authorList>
            <person name="Lee L.-H."/>
            <person name="Ser H.-L."/>
        </authorList>
    </citation>
    <scope>NUCLEOTIDE SEQUENCE [LARGE SCALE GENOMIC DNA]</scope>
    <source>
        <strain evidence="2">MUSC 136</strain>
    </source>
</reference>
<evidence type="ECO:0000313" key="3">
    <source>
        <dbReference type="Proteomes" id="UP000034838"/>
    </source>
</evidence>
<keyword evidence="3" id="KW-1185">Reference proteome</keyword>
<proteinExistence type="inferred from homology"/>
<dbReference type="Proteomes" id="UP000034838">
    <property type="component" value="Unassembled WGS sequence"/>
</dbReference>
<organism evidence="2 3">
    <name type="scientific">Streptomyces malaysiense</name>
    <dbReference type="NCBI Taxonomy" id="1428626"/>
    <lineage>
        <taxon>Bacteria</taxon>
        <taxon>Bacillati</taxon>
        <taxon>Actinomycetota</taxon>
        <taxon>Actinomycetes</taxon>
        <taxon>Kitasatosporales</taxon>
        <taxon>Streptomycetaceae</taxon>
        <taxon>Streptomyces</taxon>
    </lineage>
</organism>
<dbReference type="EMBL" id="LBDA02000088">
    <property type="protein sequence ID" value="OIK23813.1"/>
    <property type="molecule type" value="Genomic_DNA"/>
</dbReference>
<dbReference type="GO" id="GO:0004497">
    <property type="term" value="F:monooxygenase activity"/>
    <property type="evidence" value="ECO:0007669"/>
    <property type="project" value="InterPro"/>
</dbReference>
<comment type="similarity">
    <text evidence="1">Belongs to the cytochrome P450 family.</text>
</comment>
<protein>
    <submittedName>
        <fullName evidence="2">Uncharacterized protein</fullName>
    </submittedName>
</protein>
<name>A0A1J4PSB6_9ACTN</name>
<dbReference type="PRINTS" id="PR00359">
    <property type="entry name" value="BP450"/>
</dbReference>
<dbReference type="GO" id="GO:0005506">
    <property type="term" value="F:iron ion binding"/>
    <property type="evidence" value="ECO:0007669"/>
    <property type="project" value="InterPro"/>
</dbReference>
<dbReference type="InterPro" id="IPR002397">
    <property type="entry name" value="Cyt_P450_B"/>
</dbReference>
<comment type="caution">
    <text evidence="2">The sequence shown here is derived from an EMBL/GenBank/DDBJ whole genome shotgun (WGS) entry which is preliminary data.</text>
</comment>
<dbReference type="GO" id="GO:0016705">
    <property type="term" value="F:oxidoreductase activity, acting on paired donors, with incorporation or reduction of molecular oxygen"/>
    <property type="evidence" value="ECO:0007669"/>
    <property type="project" value="InterPro"/>
</dbReference>